<dbReference type="InterPro" id="IPR016712">
    <property type="entry name" value="Rbsml_bS1m-like"/>
</dbReference>
<dbReference type="OrthoDB" id="2735536at2759"/>
<dbReference type="GO" id="GO:0005763">
    <property type="term" value="C:mitochondrial small ribosomal subunit"/>
    <property type="evidence" value="ECO:0007669"/>
    <property type="project" value="TreeGrafter"/>
</dbReference>
<evidence type="ECO:0000313" key="1">
    <source>
        <dbReference type="EMBL" id="RKP32047.1"/>
    </source>
</evidence>
<gene>
    <name evidence="1" type="ORF">METBISCDRAFT_26000</name>
</gene>
<organism evidence="1 2">
    <name type="scientific">Metschnikowia bicuspidata</name>
    <dbReference type="NCBI Taxonomy" id="27322"/>
    <lineage>
        <taxon>Eukaryota</taxon>
        <taxon>Fungi</taxon>
        <taxon>Dikarya</taxon>
        <taxon>Ascomycota</taxon>
        <taxon>Saccharomycotina</taxon>
        <taxon>Pichiomycetes</taxon>
        <taxon>Metschnikowiaceae</taxon>
        <taxon>Metschnikowia</taxon>
    </lineage>
</organism>
<proteinExistence type="predicted"/>
<dbReference type="PANTHER" id="PTHR28058">
    <property type="entry name" value="37S RIBOSOMAL PROTEIN MRP51, MITOCHONDRIAL"/>
    <property type="match status" value="1"/>
</dbReference>
<protein>
    <submittedName>
        <fullName evidence="1">Uncharacterized protein</fullName>
    </submittedName>
</protein>
<dbReference type="GO" id="GO:0070124">
    <property type="term" value="P:mitochondrial translational initiation"/>
    <property type="evidence" value="ECO:0007669"/>
    <property type="project" value="TreeGrafter"/>
</dbReference>
<dbReference type="Pfam" id="PF11709">
    <property type="entry name" value="Mit_ribos_Mrp51"/>
    <property type="match status" value="1"/>
</dbReference>
<keyword evidence="2" id="KW-1185">Reference proteome</keyword>
<dbReference type="PANTHER" id="PTHR28058:SF1">
    <property type="entry name" value="SMALL RIBOSOMAL SUBUNIT PROTEIN BS1M"/>
    <property type="match status" value="1"/>
</dbReference>
<name>A0A4P9ZG39_9ASCO</name>
<sequence>MNSQELYRLFKNSRLAQVATPMKSQIRGPAQPVPTHQLVQADASSAMRGNFGLKTTLPQQVGYSGIEFNDVDNARNMPDVEKSSGHKFTRLRFCELELVLKKAYNKPNPLFAQPESRTVAGLKAALPDTAASKFHLGSDATYAEVKALLKQNPRIREQFRQWLLEKSPESFILKVPSKLEQLLKEFLETSAIKRREFSPQDLTKNDASTRETVQGTAGLSYLQLGRLSNTPNGIRNGFIAPGRLVRANREAAIGGFVAGVNERTVQLQSNYINNASGKHSRQFVLPFKIVEAEMTPKGAVRMHADGVRVGDWMCNSNTGAPHSYTASNPHISRMSERNPQDSNALEVLLGLVSKKN</sequence>
<accession>A0A4P9ZG39</accession>
<evidence type="ECO:0000313" key="2">
    <source>
        <dbReference type="Proteomes" id="UP000268321"/>
    </source>
</evidence>
<dbReference type="Proteomes" id="UP000268321">
    <property type="component" value="Unassembled WGS sequence"/>
</dbReference>
<dbReference type="EMBL" id="ML004434">
    <property type="protein sequence ID" value="RKP32047.1"/>
    <property type="molecule type" value="Genomic_DNA"/>
</dbReference>
<dbReference type="GO" id="GO:0003735">
    <property type="term" value="F:structural constituent of ribosome"/>
    <property type="evidence" value="ECO:0007669"/>
    <property type="project" value="TreeGrafter"/>
</dbReference>
<reference evidence="2" key="1">
    <citation type="journal article" date="2018" name="Nat. Microbiol.">
        <title>Leveraging single-cell genomics to expand the fungal tree of life.</title>
        <authorList>
            <person name="Ahrendt S.R."/>
            <person name="Quandt C.A."/>
            <person name="Ciobanu D."/>
            <person name="Clum A."/>
            <person name="Salamov A."/>
            <person name="Andreopoulos B."/>
            <person name="Cheng J.F."/>
            <person name="Woyke T."/>
            <person name="Pelin A."/>
            <person name="Henrissat B."/>
            <person name="Reynolds N.K."/>
            <person name="Benny G.L."/>
            <person name="Smith M.E."/>
            <person name="James T.Y."/>
            <person name="Grigoriev I.V."/>
        </authorList>
    </citation>
    <scope>NUCLEOTIDE SEQUENCE [LARGE SCALE GENOMIC DNA]</scope>
    <source>
        <strain evidence="2">Baker2002</strain>
    </source>
</reference>
<dbReference type="AlphaFoldDB" id="A0A4P9ZG39"/>